<dbReference type="Gene3D" id="1.20.120.1900">
    <property type="entry name" value="Gamma-tubulin complex, C-terminal domain"/>
    <property type="match status" value="1"/>
</dbReference>
<dbReference type="GO" id="GO:0051321">
    <property type="term" value="P:meiotic cell cycle"/>
    <property type="evidence" value="ECO:0007669"/>
    <property type="project" value="TreeGrafter"/>
</dbReference>
<comment type="subcellular location">
    <subcellularLocation>
        <location evidence="5">Cytoplasm</location>
        <location evidence="5">Cytoskeleton</location>
        <location evidence="5">Microtubule organizing center</location>
    </subcellularLocation>
</comment>
<dbReference type="GO" id="GO:0051011">
    <property type="term" value="F:microtubule minus-end binding"/>
    <property type="evidence" value="ECO:0007669"/>
    <property type="project" value="TreeGrafter"/>
</dbReference>
<name>A0A836F987_9HYME</name>
<dbReference type="InterPro" id="IPR042241">
    <property type="entry name" value="GCP_C_sf"/>
</dbReference>
<organism evidence="8 9">
    <name type="scientific">Acromyrmex insinuator</name>
    <dbReference type="NCBI Taxonomy" id="230686"/>
    <lineage>
        <taxon>Eukaryota</taxon>
        <taxon>Metazoa</taxon>
        <taxon>Ecdysozoa</taxon>
        <taxon>Arthropoda</taxon>
        <taxon>Hexapoda</taxon>
        <taxon>Insecta</taxon>
        <taxon>Pterygota</taxon>
        <taxon>Neoptera</taxon>
        <taxon>Endopterygota</taxon>
        <taxon>Hymenoptera</taxon>
        <taxon>Apocrita</taxon>
        <taxon>Aculeata</taxon>
        <taxon>Formicoidea</taxon>
        <taxon>Formicidae</taxon>
        <taxon>Myrmicinae</taxon>
        <taxon>Acromyrmex</taxon>
    </lineage>
</organism>
<dbReference type="Pfam" id="PF17681">
    <property type="entry name" value="GCP_N_terminal"/>
    <property type="match status" value="1"/>
</dbReference>
<sequence length="1028" mass="118766">MDKIIRDVQINKKPLISQSSSNSNHSYYKTHQLVATKTKNNEETNNDNNIIDYKNISLSMTGEISSGFIHRNNLTKKQTTDITFVEDTENADDEEFISNMKMIIDKNYKTQDKENFSIRDLQSKSYISRKKKCAFSDEDQNLMKRFKKSIDERKASCTEVSQKLQQAEHAVISVSNHNCLTTYTTPKIIPFMKYNNSDMSSSSESAPERHLEKLQKESLTTNTLNVVAPHSCIQHLAKISSVPELFIQKYEELKSKKVDLLGPFVQTLELISQDEELKKYLSRSLPRATTSSLKDPTITQEDLPKICKTVIKAAVEGGKKLNQQVCSISKKSDGTSVKHNWVIERPRITWDFHSDTTVALYQKVVPIVSQESILLWDILYCLKGIDGSYIVSEPLTSPYGVKTFNISPDVGISFKQLAQQILPLASYYSMTVRFVEEKVSPDDGQVNHALRGAIRSLLKDYLLFVVQLETEHIHGKLSLQKLWFYIQPTMLTMSILSQITSTICKANARGGKVLSLLHEQTLNNVSGEAKSKELCLYLMQAASMPYMQILEKWVYKGVICDPYQEFFVEDNELIQREELPVDYSADYWEKRYTMRLERIPVFLNEHAQTILRTGKYFNVIRQCGKTVQWGKQEPLSYQYQGQKYIAAIDRAYSEAARKLLEVLMKENDLMGRLRSVKSYFLLAQGDFVVQFMNLCEAELNKSMYDIVLHRLASLLEVALRMSTADSDPYKDDLKPELLPYDLQYQMFRILSIQTRDEKEYCFQAGKVLTGLEAFVFNYDVKWPVSLIINRKAIACYQMLFRHLFYCKYVERLLCRVWISNKIAKTFTHEVAMAYRQAFSLRQRMLDCIQHLEYYMMVEVVEPNWLKFINKMSKVSNVDDVLSVHQDLQDSYLKECMLTDPDLLSCITGICAICVEFCNFMQRMSRYYIDAELTSMIGTCQEDVYEYEIENSSTAKDGTGSFEETIVSLDEKFTKVLTRLLDRICDLGCDNNNEKLLNVLCRLDFNMFYTDILIRRGREKTDAQQDISG</sequence>
<keyword evidence="9" id="KW-1185">Reference proteome</keyword>
<evidence type="ECO:0000259" key="7">
    <source>
        <dbReference type="Pfam" id="PF17681"/>
    </source>
</evidence>
<dbReference type="AlphaFoldDB" id="A0A836F987"/>
<comment type="caution">
    <text evidence="8">The sequence shown here is derived from an EMBL/GenBank/DDBJ whole genome shotgun (WGS) entry which is preliminary data.</text>
</comment>
<dbReference type="GO" id="GO:0051225">
    <property type="term" value="P:spindle assembly"/>
    <property type="evidence" value="ECO:0007669"/>
    <property type="project" value="TreeGrafter"/>
</dbReference>
<evidence type="ECO:0000256" key="3">
    <source>
        <dbReference type="ARBA" id="ARBA00022701"/>
    </source>
</evidence>
<feature type="domain" description="Gamma tubulin complex component protein N-terminal" evidence="7">
    <location>
        <begin position="377"/>
        <end position="666"/>
    </location>
</feature>
<dbReference type="Proteomes" id="UP000667349">
    <property type="component" value="Unassembled WGS sequence"/>
</dbReference>
<dbReference type="PANTHER" id="PTHR19302:SF13">
    <property type="entry name" value="GAMMA-TUBULIN COMPLEX COMPONENT 2"/>
    <property type="match status" value="1"/>
</dbReference>
<evidence type="ECO:0000256" key="5">
    <source>
        <dbReference type="RuleBase" id="RU363050"/>
    </source>
</evidence>
<dbReference type="GO" id="GO:0031122">
    <property type="term" value="P:cytoplasmic microtubule organization"/>
    <property type="evidence" value="ECO:0007669"/>
    <property type="project" value="TreeGrafter"/>
</dbReference>
<keyword evidence="3 5" id="KW-0493">Microtubule</keyword>
<feature type="non-terminal residue" evidence="8">
    <location>
        <position position="1028"/>
    </location>
</feature>
<evidence type="ECO:0000313" key="9">
    <source>
        <dbReference type="Proteomes" id="UP000667349"/>
    </source>
</evidence>
<dbReference type="GO" id="GO:0007020">
    <property type="term" value="P:microtubule nucleation"/>
    <property type="evidence" value="ECO:0007669"/>
    <property type="project" value="InterPro"/>
</dbReference>
<keyword evidence="2 5" id="KW-0963">Cytoplasm</keyword>
<dbReference type="GO" id="GO:0000278">
    <property type="term" value="P:mitotic cell cycle"/>
    <property type="evidence" value="ECO:0007669"/>
    <property type="project" value="TreeGrafter"/>
</dbReference>
<dbReference type="GO" id="GO:0043015">
    <property type="term" value="F:gamma-tubulin binding"/>
    <property type="evidence" value="ECO:0007669"/>
    <property type="project" value="InterPro"/>
</dbReference>
<gene>
    <name evidence="8" type="primary">Tubgcp2</name>
    <name evidence="8" type="ORF">G6Z75_0008271</name>
</gene>
<evidence type="ECO:0000256" key="4">
    <source>
        <dbReference type="ARBA" id="ARBA00023212"/>
    </source>
</evidence>
<dbReference type="EMBL" id="JAANHZ010000126">
    <property type="protein sequence ID" value="KAG5315194.1"/>
    <property type="molecule type" value="Genomic_DNA"/>
</dbReference>
<comment type="similarity">
    <text evidence="1 5">Belongs to the TUBGCP family.</text>
</comment>
<dbReference type="GO" id="GO:0005874">
    <property type="term" value="C:microtubule"/>
    <property type="evidence" value="ECO:0007669"/>
    <property type="project" value="UniProtKB-KW"/>
</dbReference>
<evidence type="ECO:0000313" key="8">
    <source>
        <dbReference type="EMBL" id="KAG5315194.1"/>
    </source>
</evidence>
<dbReference type="InterPro" id="IPR040457">
    <property type="entry name" value="GCP_C"/>
</dbReference>
<feature type="domain" description="Gamma tubulin complex component C-terminal" evidence="6">
    <location>
        <begin position="669"/>
        <end position="1008"/>
    </location>
</feature>
<proteinExistence type="inferred from homology"/>
<keyword evidence="4 5" id="KW-0206">Cytoskeleton</keyword>
<dbReference type="PANTHER" id="PTHR19302">
    <property type="entry name" value="GAMMA TUBULIN COMPLEX PROTEIN"/>
    <property type="match status" value="1"/>
</dbReference>
<reference evidence="8" key="1">
    <citation type="submission" date="2020-02" db="EMBL/GenBank/DDBJ databases">
        <title>Relaxed selection underlies rapid genomic changes in the transitions from sociality to social parasitism in ants.</title>
        <authorList>
            <person name="Bi X."/>
        </authorList>
    </citation>
    <scope>NUCLEOTIDE SEQUENCE</scope>
    <source>
        <strain evidence="8">BGI-DK2013a</strain>
        <tissue evidence="8">Whole body</tissue>
    </source>
</reference>
<protein>
    <recommendedName>
        <fullName evidence="5">Gamma-tubulin complex component</fullName>
    </recommendedName>
</protein>
<accession>A0A836F987</accession>
<dbReference type="Pfam" id="PF04130">
    <property type="entry name" value="GCP_C_terminal"/>
    <property type="match status" value="1"/>
</dbReference>
<dbReference type="InterPro" id="IPR041470">
    <property type="entry name" value="GCP_N"/>
</dbReference>
<dbReference type="GO" id="GO:0000930">
    <property type="term" value="C:gamma-tubulin complex"/>
    <property type="evidence" value="ECO:0007669"/>
    <property type="project" value="TreeGrafter"/>
</dbReference>
<dbReference type="GO" id="GO:0000922">
    <property type="term" value="C:spindle pole"/>
    <property type="evidence" value="ECO:0007669"/>
    <property type="project" value="InterPro"/>
</dbReference>
<evidence type="ECO:0000256" key="2">
    <source>
        <dbReference type="ARBA" id="ARBA00022490"/>
    </source>
</evidence>
<feature type="non-terminal residue" evidence="8">
    <location>
        <position position="1"/>
    </location>
</feature>
<evidence type="ECO:0000256" key="1">
    <source>
        <dbReference type="ARBA" id="ARBA00010337"/>
    </source>
</evidence>
<dbReference type="InterPro" id="IPR007259">
    <property type="entry name" value="GCP"/>
</dbReference>
<evidence type="ECO:0000259" key="6">
    <source>
        <dbReference type="Pfam" id="PF04130"/>
    </source>
</evidence>